<organism evidence="7 8">
    <name type="scientific">Filifactor villosus</name>
    <dbReference type="NCBI Taxonomy" id="29374"/>
    <lineage>
        <taxon>Bacteria</taxon>
        <taxon>Bacillati</taxon>
        <taxon>Bacillota</taxon>
        <taxon>Clostridia</taxon>
        <taxon>Peptostreptococcales</taxon>
        <taxon>Filifactoraceae</taxon>
        <taxon>Filifactor</taxon>
    </lineage>
</organism>
<keyword evidence="8" id="KW-1185">Reference proteome</keyword>
<accession>A0ABV9QM43</accession>
<keyword evidence="4" id="KW-0051">Antiviral defense</keyword>
<dbReference type="InterPro" id="IPR005537">
    <property type="entry name" value="RAMP_III_fam"/>
</dbReference>
<dbReference type="NCBIfam" id="TIGR01903">
    <property type="entry name" value="cas5_csm4"/>
    <property type="match status" value="1"/>
</dbReference>
<keyword evidence="3" id="KW-0694">RNA-binding</keyword>
<evidence type="ECO:0000256" key="2">
    <source>
        <dbReference type="ARBA" id="ARBA00016109"/>
    </source>
</evidence>
<feature type="domain" description="Csm4 C-terminal" evidence="6">
    <location>
        <begin position="230"/>
        <end position="320"/>
    </location>
</feature>
<evidence type="ECO:0000256" key="3">
    <source>
        <dbReference type="ARBA" id="ARBA00022884"/>
    </source>
</evidence>
<dbReference type="RefSeq" id="WP_379787202.1">
    <property type="nucleotide sequence ID" value="NZ_JBHSHL010000003.1"/>
</dbReference>
<dbReference type="InterPro" id="IPR040932">
    <property type="entry name" value="Csm4_C"/>
</dbReference>
<dbReference type="EMBL" id="JBHSHL010000003">
    <property type="protein sequence ID" value="MFC4803751.1"/>
    <property type="molecule type" value="Genomic_DNA"/>
</dbReference>
<feature type="domain" description="CRISPR type III-associated protein" evidence="5">
    <location>
        <begin position="62"/>
        <end position="203"/>
    </location>
</feature>
<name>A0ABV9QM43_9FIRM</name>
<dbReference type="Proteomes" id="UP001595916">
    <property type="component" value="Unassembled WGS sequence"/>
</dbReference>
<protein>
    <recommendedName>
        <fullName evidence="2">CRISPR system Cms protein Csm4</fullName>
    </recommendedName>
</protein>
<evidence type="ECO:0000313" key="8">
    <source>
        <dbReference type="Proteomes" id="UP001595916"/>
    </source>
</evidence>
<dbReference type="Pfam" id="PF17953">
    <property type="entry name" value="Csm4_C"/>
    <property type="match status" value="1"/>
</dbReference>
<evidence type="ECO:0000256" key="1">
    <source>
        <dbReference type="ARBA" id="ARBA00005772"/>
    </source>
</evidence>
<evidence type="ECO:0000313" key="7">
    <source>
        <dbReference type="EMBL" id="MFC4803751.1"/>
    </source>
</evidence>
<proteinExistence type="inferred from homology"/>
<dbReference type="Pfam" id="PF03787">
    <property type="entry name" value="RAMPs"/>
    <property type="match status" value="1"/>
</dbReference>
<comment type="caution">
    <text evidence="7">The sequence shown here is derived from an EMBL/GenBank/DDBJ whole genome shotgun (WGS) entry which is preliminary data.</text>
</comment>
<gene>
    <name evidence="7" type="primary">csm4</name>
    <name evidence="7" type="ORF">ACFO4R_01520</name>
</gene>
<comment type="similarity">
    <text evidence="1">Belongs to the CRISPR-associated Csm4 family.</text>
</comment>
<evidence type="ECO:0000256" key="4">
    <source>
        <dbReference type="ARBA" id="ARBA00023118"/>
    </source>
</evidence>
<sequence length="325" mass="36752">MSYHIYKLKFPHGVHIGGSGGAGLEGTDFCMRSDTFYSAFCQEYVSLYGAEELVSMVEKDSLKVSDLLPFKGNIFYLPKPFVNIDRDQSMRQKTVDRKKVKALNYLPVEKLPDYISFLKTGRNFPEVDTDFGDKQLHTKNQISREGKDTEPYNIEIFRFNSESGLYVIAEFDEDFKEVFETVLDSLSLRGIGGKKSSSCGQFEVSKKILPEQKETLGTSVSSLYKALHQSAKNYILLSSYLPLPREISDLKNKENGYQLIRRSGFVNLSSYSSQPQKRKQVHMISSGSVLNFKPVGKVADLKLHGAHSIYRMGKPLVMGVELCQE</sequence>
<evidence type="ECO:0000259" key="6">
    <source>
        <dbReference type="Pfam" id="PF17953"/>
    </source>
</evidence>
<reference evidence="8" key="1">
    <citation type="journal article" date="2019" name="Int. J. Syst. Evol. Microbiol.">
        <title>The Global Catalogue of Microorganisms (GCM) 10K type strain sequencing project: providing services to taxonomists for standard genome sequencing and annotation.</title>
        <authorList>
            <consortium name="The Broad Institute Genomics Platform"/>
            <consortium name="The Broad Institute Genome Sequencing Center for Infectious Disease"/>
            <person name="Wu L."/>
            <person name="Ma J."/>
        </authorList>
    </citation>
    <scope>NUCLEOTIDE SEQUENCE [LARGE SCALE GENOMIC DNA]</scope>
    <source>
        <strain evidence="8">CCUG 46385</strain>
    </source>
</reference>
<dbReference type="InterPro" id="IPR005510">
    <property type="entry name" value="Csm4"/>
</dbReference>
<evidence type="ECO:0000259" key="5">
    <source>
        <dbReference type="Pfam" id="PF03787"/>
    </source>
</evidence>